<evidence type="ECO:0000313" key="1">
    <source>
        <dbReference type="EMBL" id="QVL33199.1"/>
    </source>
</evidence>
<sequence length="357" mass="40227">MTQPRKKRKIQYFVPLDKITERAAEWIWKPWLPIGKLCLLDGDPGQGKSLVTLDLAARISQGRSFPDRQRNALGPANVLLICCEDNLRDTVLPRLQSLGADLSRIFSYQSNSTKSIPNALPKFPRDFRKLESTLRRTKARLVIVDPLLPFLSASTNGITQQSVRKVLGPLARMAERLQVTFLFVRLLNKTNGKTAIYRGSGSMSILSSMRSALLIGRHPHNPEKRILAPVKNNLTAEAQGLQFVLQSKAEAVNVKWEGKVNIRANELIGDFKSLPPTEWLRGFLSDKHFQSKKVYEAGLKAGYSSATLERAKATLGIKSKAKRHANGRIVWYWLPPGEKDFPWEEICELGFEHNPHD</sequence>
<dbReference type="Proteomes" id="UP000676194">
    <property type="component" value="Chromosome"/>
</dbReference>
<reference evidence="1" key="1">
    <citation type="submission" date="2021-05" db="EMBL/GenBank/DDBJ databases">
        <title>Complete genome sequence of the cellulolytic planctomycete Telmatocola sphagniphila SP2T and characterization of the first cellulase from planctomycetes.</title>
        <authorList>
            <person name="Rakitin A.L."/>
            <person name="Beletsky A.V."/>
            <person name="Naumoff D.G."/>
            <person name="Kulichevskaya I.S."/>
            <person name="Mardanov A.V."/>
            <person name="Ravin N.V."/>
            <person name="Dedysh S.N."/>
        </authorList>
    </citation>
    <scope>NUCLEOTIDE SEQUENCE</scope>
    <source>
        <strain evidence="1">SP2T</strain>
    </source>
</reference>
<name>A0A8E6EU32_9BACT</name>
<dbReference type="Gene3D" id="3.40.50.300">
    <property type="entry name" value="P-loop containing nucleotide triphosphate hydrolases"/>
    <property type="match status" value="1"/>
</dbReference>
<dbReference type="Pfam" id="PF13481">
    <property type="entry name" value="AAA_25"/>
    <property type="match status" value="1"/>
</dbReference>
<dbReference type="RefSeq" id="WP_213498089.1">
    <property type="nucleotide sequence ID" value="NZ_CP074694.1"/>
</dbReference>
<dbReference type="SUPFAM" id="SSF52540">
    <property type="entry name" value="P-loop containing nucleoside triphosphate hydrolases"/>
    <property type="match status" value="1"/>
</dbReference>
<dbReference type="AlphaFoldDB" id="A0A8E6EU32"/>
<accession>A0A8E6EU32</accession>
<evidence type="ECO:0000313" key="2">
    <source>
        <dbReference type="Proteomes" id="UP000676194"/>
    </source>
</evidence>
<protein>
    <submittedName>
        <fullName evidence="1">AAA family ATPase</fullName>
    </submittedName>
</protein>
<dbReference type="EMBL" id="CP074694">
    <property type="protein sequence ID" value="QVL33199.1"/>
    <property type="molecule type" value="Genomic_DNA"/>
</dbReference>
<gene>
    <name evidence="1" type="ORF">KIH39_04580</name>
</gene>
<dbReference type="KEGG" id="tsph:KIH39_04580"/>
<organism evidence="1 2">
    <name type="scientific">Telmatocola sphagniphila</name>
    <dbReference type="NCBI Taxonomy" id="1123043"/>
    <lineage>
        <taxon>Bacteria</taxon>
        <taxon>Pseudomonadati</taxon>
        <taxon>Planctomycetota</taxon>
        <taxon>Planctomycetia</taxon>
        <taxon>Gemmatales</taxon>
        <taxon>Gemmataceae</taxon>
    </lineage>
</organism>
<proteinExistence type="predicted"/>
<dbReference type="InterPro" id="IPR027417">
    <property type="entry name" value="P-loop_NTPase"/>
</dbReference>
<keyword evidence="2" id="KW-1185">Reference proteome</keyword>